<evidence type="ECO:0000256" key="10">
    <source>
        <dbReference type="ARBA" id="ARBA00023242"/>
    </source>
</evidence>
<feature type="compositionally biased region" description="Basic and acidic residues" evidence="12">
    <location>
        <begin position="587"/>
        <end position="601"/>
    </location>
</feature>
<evidence type="ECO:0000259" key="13">
    <source>
        <dbReference type="PROSITE" id="PS50021"/>
    </source>
</evidence>
<dbReference type="PROSITE" id="PS50096">
    <property type="entry name" value="IQ"/>
    <property type="match status" value="30"/>
</dbReference>
<sequence length="3173" mass="365663">MAEAVAARQGFRISPGRRHDANKENNIPVLSLIQFSKPPFVTFGTVKLGTSKSAVLRIENPTEDVEADVTVEKIASTKGFSVNYNRFTIEPEGSFTLTITWTPTEEGGIRELIVVNANGVLKHQAVLLGKAEATKKKKKSLWDTIKKKNGEGTKTSKAKKVDPPLKMAANKTFQVSRTPQYQRDKASSPLASLNARKAVRERSISNNYNHVESNSLIQEDRKPLHTRQLAVTVWDSEAVHPLQKNSPVVLLVPAGSSNPCSSLGSPPDKCENKDLAKILNQTLSPIGTPERFKKLMPHIQSESPPPASAKPDTDSVSTGEPVVSLREALAVIGSDLSQIYTSPREISSSCEYSDSLESKGGRSENDDPRAIPDSPEMPEFNEQRLTFFVSKKSTTSDDHKTVEKVKKTTFTSATVIKSKASGDSNGSSGRKIRKSRRRLLEKSLELSGSSGQSESGPDTPNLPVIAADTGASLIDEKHEITEFGSSSSTPRPRTSSPPIAFPISSPICIALSHTSISASPLPPAAPSPIMFAIASSPPVGSSSPLHPSLLPSYQQAVPATPSVHEDSFPVHVAAICKKRKSEEHLKCDRKFDDPGKPDQGKRSRVVTAKLEPPRSVRDRTSNTQRQRATGTALSVNAARPAAPSRAKPTSSKALCKSMQMQILLCMYKCRSALVPVWCSKLKVSCFYSGGKCVFFLSGTGAASVRRTKVVAVAQSKLTFIKPTQTALPRHPMSFAAKNMFYDERWIEKQERGFTWWINYVLTPDDFKVNPEVNKASAVSLAIGSDKFNVPRAPTKEEMSFSTYTARRKLNRLRRSACQLFTSEAMAKAIQRLELEVEARRLLVRKDRHLWRDIGERKKVLNWLLSYNPLWLRIGLETIFGEFISLESNSDTLGLAMFILQRLLWNPDIAAEYRHHRVPNLYKEGHEEALSRFTLKKLLLLVCFLDKAKECRLIEHNPCLFCVDAEFKATKDLLLAFSRDFLSGEGILPRHLGYLGLPVSHVQTPLDEFDFAVKNLAVDLKCGIRLARVMELLTLDWRLSAKLRLPAISRLQKIHNVDLALQVLKAKGIDLKDEHGSIIDSRDIVDGHREKTLSLLWKIIFAFHVEVILDENQLRQEIGFLRRTLRTKRRLARVRADQGIQPSPMKTRVSYEHTSTKITLLMEWVRAVCNFYNLKVENFTVMFSDGRVLCYLIHHYHPSVLPEASISHSTTQTVEGSPTGRLELDCSASDSDSSFDALKKGGPDSPSVEFKELLENEKSNFKLVNSAVAFLGGVPAMINLADMSNTIPDEKVVMTYLSFLCARLLDLHNETRAARVIQGAWRKCRLKKDLQLYEERNKAALKIQLVVRRFLQKRRAARRAQAAVLIQSAWRGFLARKILRMQKEALLRAVQHQAATIIQAHWRMFSAYKAYNQLRYYTVSVQAQWRMRRAAATYGKVCRAVRVIQKYSRAWALSRKQRDRYLLLRSSVVKLQRAFRRWKATKIEEENRAAVVIQAAFKKWYSHRMATKSAAAVRIQSWFRMQVCHRDYSQIRRSAVLIQAYHRGQVQRRRFQTLKLQHDAAVVIQRAFRGHVVRKQVLEMRQAAVVIQQRFRASVKRNAQRRAFLTMRCAAVAMQAAFRGKKARELLKKQHEAATVIQAAFRERAARKKYLALRNAAIRVQRRYRAAVLARKTKTQYFALRKAALVLQAGWRGRADRKKIEMWHRYATLIQASYRRHRIHAEFRSKKGAALVIQRRYRAFVAGKDIRGTFLQKRAASIALQAGFRGMRVRSELKRKHQAATVIQSWIRMFLCKKRYFLMQCAAIIIQSRYRALLLCRASQKEFRKQKQAAIKIQAVFRGLRVRREHRKRIAAATAIQAHFRMYKMRMAYLAAKFAAIIIQERYRAKKLRDQERQRYKRIKSAAVVIQAAYRGCMVRRRMAERHRAAAIIQRMFLTIQARKQFLKLKSVALICQRRYRALSLARKVHLDYLSKRRAVVCLQAACRGYLIRKQLHVRQRAAVIIQSYFRMHQRKTQYRRLRWACRVVQERCRANKKMRVDMHAVKAMKNAAIVLQSAYRGMKSRRILQQEHQAAAVIQRSFRAHCEHRSYVTLKASVLHIQRRYRANMAAKTQKHQYQHIRKATILLQAVYRGQQVRKEVGRWHRAATVIQSAFRRYREEVKFQAMRLSATIIQRRYRALLQGRRDRRNFLNMKCSAVVLQAAFRGHRVRTDVANMHSAALVIQANFRRFREQKTFRRQRWAAVVLQQKFRAQKQKQNAVKQYHKVRKAAVLLQAAYRGMKSRRILQQEHQAAAVIQRSFRAHCEHRSYLTLKASVLNIQRRYRANMAAKKQKSQYQQIRKATIFLQAVYRGQQVRNEVGRCHRAATVIQSAFRRYREEVKFQAMRMSATIIQRRYRALLQGRRDRRNFLNMKCSAVVLQAAFRGHRVRTDVANMHSAALVIQSNFRRFRQQKTFRRQRWAAVVLQQRLRAQKQKQHAVKQYHKVRKAAVLLQAAYRGMKSRRILQQEHQAAAVIQRSFRAHCEHRSYVTLKASVLNIQRRYRANMAAKTQKHQYQHIRKATILLQAVYRGQQVRKEVGRWHRAATVIQSAFRRYREEVKFQAMRLSATIIQRHYRALLQGRRDRRNFLNMKCSAVVLQAAFRGHRVRTDVANMHSAALVIQSNFRRFRQQKTFRRQRSAAVVLQQRFRAQKQKQHAVKQYHKVRKAAIVLQSAYRGMKSRRILQQEHQAAAVIQRSFRAHCEHRSYVTLKASVLNIQRRYRANMVAKGERKIYIQKRQAAMLIQRSFRAWKARQQVVEAARAEKRLRFTAVVFHHLCAMKIQRALRAHWALESAKKQINSVVTIQRWLRARQQRRRYLEERGKVVTAQRAVRRWLAHRHKAASVIQLAVRKFLDVKRQQRVQRGIVKAQALWRAHCSRQRHDNAKLVKLRHRLRQISAEVREEDKLCNKTSSALDYLLRYKHFSYILEALQNLETATRLSPECCERLVQSGATNVIFTLIRCCNRSVPCMDVITFSIQILLNLSKYQKTIEAVYSVENSVETLLDLLQRYREKAGDKVAEKGGSIFTKACFLLALLLQDKRRAEAVMKLPKALDRIRSIYRLTARKHKMDAERTITKQKMNASINGSFFVPATPRKSRPAPKFAPEWVLRKDKLKDIVDPLRAIHMVADTLSIVL</sequence>
<evidence type="ECO:0000256" key="9">
    <source>
        <dbReference type="ARBA" id="ARBA00023054"/>
    </source>
</evidence>
<dbReference type="Pfam" id="PF00612">
    <property type="entry name" value="IQ"/>
    <property type="match status" value="28"/>
</dbReference>
<evidence type="ECO:0000313" key="15">
    <source>
        <dbReference type="Proteomes" id="UP000265180"/>
    </source>
</evidence>
<accession>A0A3P9LSQ0</accession>
<dbReference type="Gene3D" id="1.20.5.190">
    <property type="match status" value="25"/>
</dbReference>
<dbReference type="GO" id="GO:0005737">
    <property type="term" value="C:cytoplasm"/>
    <property type="evidence" value="ECO:0007669"/>
    <property type="project" value="UniProtKB-SubCell"/>
</dbReference>
<dbReference type="CDD" id="cd21224">
    <property type="entry name" value="CH_ASPM_rpt2"/>
    <property type="match status" value="1"/>
</dbReference>
<evidence type="ECO:0000256" key="12">
    <source>
        <dbReference type="SAM" id="MobiDB-lite"/>
    </source>
</evidence>
<feature type="compositionally biased region" description="Basic and acidic residues" evidence="12">
    <location>
        <begin position="356"/>
        <end position="370"/>
    </location>
</feature>
<dbReference type="FunFam" id="1.10.418.10:FF:000051">
    <property type="entry name" value="Abnormal spindle-like microcephaly-associated protein homolog"/>
    <property type="match status" value="1"/>
</dbReference>
<dbReference type="GO" id="GO:0005516">
    <property type="term" value="F:calmodulin binding"/>
    <property type="evidence" value="ECO:0007669"/>
    <property type="project" value="UniProtKB-KW"/>
</dbReference>
<evidence type="ECO:0000256" key="5">
    <source>
        <dbReference type="ARBA" id="ARBA00022618"/>
    </source>
</evidence>
<feature type="region of interest" description="Disordered" evidence="12">
    <location>
        <begin position="587"/>
        <end position="648"/>
    </location>
</feature>
<evidence type="ECO:0000256" key="4">
    <source>
        <dbReference type="ARBA" id="ARBA00022553"/>
    </source>
</evidence>
<dbReference type="GO" id="GO:0007051">
    <property type="term" value="P:spindle organization"/>
    <property type="evidence" value="ECO:0007669"/>
    <property type="project" value="UniProtKB-ARBA"/>
</dbReference>
<feature type="region of interest" description="Disordered" evidence="12">
    <location>
        <begin position="298"/>
        <end position="321"/>
    </location>
</feature>
<protein>
    <submittedName>
        <fullName evidence="14">Abnormal spindle microtubule assembly</fullName>
    </submittedName>
</protein>
<dbReference type="PROSITE" id="PS50021">
    <property type="entry name" value="CH"/>
    <property type="match status" value="2"/>
</dbReference>
<feature type="region of interest" description="Disordered" evidence="12">
    <location>
        <begin position="414"/>
        <end position="465"/>
    </location>
</feature>
<dbReference type="Ensembl" id="ENSORLT00020008922.1">
    <property type="protein sequence ID" value="ENSORLP00020023667.1"/>
    <property type="gene ID" value="ENSORLG00020004663.1"/>
</dbReference>
<organism evidence="14 15">
    <name type="scientific">Oryzias latipes</name>
    <name type="common">Japanese rice fish</name>
    <name type="synonym">Japanese killifish</name>
    <dbReference type="NCBI Taxonomy" id="8090"/>
    <lineage>
        <taxon>Eukaryota</taxon>
        <taxon>Metazoa</taxon>
        <taxon>Chordata</taxon>
        <taxon>Craniata</taxon>
        <taxon>Vertebrata</taxon>
        <taxon>Euteleostomi</taxon>
        <taxon>Actinopterygii</taxon>
        <taxon>Neopterygii</taxon>
        <taxon>Teleostei</taxon>
        <taxon>Neoteleostei</taxon>
        <taxon>Acanthomorphata</taxon>
        <taxon>Ovalentaria</taxon>
        <taxon>Atherinomorphae</taxon>
        <taxon>Beloniformes</taxon>
        <taxon>Adrianichthyidae</taxon>
        <taxon>Oryziinae</taxon>
        <taxon>Oryzias</taxon>
    </lineage>
</organism>
<proteinExistence type="predicted"/>
<evidence type="ECO:0000256" key="8">
    <source>
        <dbReference type="ARBA" id="ARBA00022860"/>
    </source>
</evidence>
<dbReference type="GO" id="GO:0000922">
    <property type="term" value="C:spindle pole"/>
    <property type="evidence" value="ECO:0007669"/>
    <property type="project" value="UniProtKB-ARBA"/>
</dbReference>
<keyword evidence="8" id="KW-0112">Calmodulin-binding</keyword>
<dbReference type="PANTHER" id="PTHR22706:SF1">
    <property type="entry name" value="ASSEMBLY FACTOR FOR SPINDLE MICROTUBULES"/>
    <property type="match status" value="1"/>
</dbReference>
<reference key="1">
    <citation type="journal article" date="2007" name="Nature">
        <title>The medaka draft genome and insights into vertebrate genome evolution.</title>
        <authorList>
            <person name="Kasahara M."/>
            <person name="Naruse K."/>
            <person name="Sasaki S."/>
            <person name="Nakatani Y."/>
            <person name="Qu W."/>
            <person name="Ahsan B."/>
            <person name="Yamada T."/>
            <person name="Nagayasu Y."/>
            <person name="Doi K."/>
            <person name="Kasai Y."/>
            <person name="Jindo T."/>
            <person name="Kobayashi D."/>
            <person name="Shimada A."/>
            <person name="Toyoda A."/>
            <person name="Kuroki Y."/>
            <person name="Fujiyama A."/>
            <person name="Sasaki T."/>
            <person name="Shimizu A."/>
            <person name="Asakawa S."/>
            <person name="Shimizu N."/>
            <person name="Hashimoto S."/>
            <person name="Yang J."/>
            <person name="Lee Y."/>
            <person name="Matsushima K."/>
            <person name="Sugano S."/>
            <person name="Sakaizumi M."/>
            <person name="Narita T."/>
            <person name="Ohishi K."/>
            <person name="Haga S."/>
            <person name="Ohta F."/>
            <person name="Nomoto H."/>
            <person name="Nogata K."/>
            <person name="Morishita T."/>
            <person name="Endo T."/>
            <person name="Shin-I T."/>
            <person name="Takeda H."/>
            <person name="Morishita S."/>
            <person name="Kohara Y."/>
        </authorList>
    </citation>
    <scope>NUCLEOTIDE SEQUENCE [LARGE SCALE GENOMIC DNA]</scope>
    <source>
        <strain>Hd-rR</strain>
    </source>
</reference>
<dbReference type="FunFam" id="1.20.5.190:FF:000008">
    <property type="entry name" value="Abnormal spindle-like microcephaly-associated protein homolog"/>
    <property type="match status" value="8"/>
</dbReference>
<dbReference type="InterPro" id="IPR036872">
    <property type="entry name" value="CH_dom_sf"/>
</dbReference>
<dbReference type="InterPro" id="IPR051185">
    <property type="entry name" value="ASPM"/>
</dbReference>
<dbReference type="FunFam" id="2.60.40.10:FF:001429">
    <property type="entry name" value="Abnormal spindle-like microcephaly-associated protein homolog"/>
    <property type="match status" value="1"/>
</dbReference>
<feature type="domain" description="Calponin-homology (CH)" evidence="13">
    <location>
        <begin position="1154"/>
        <end position="1304"/>
    </location>
</feature>
<feature type="region of interest" description="Disordered" evidence="12">
    <location>
        <begin position="347"/>
        <end position="381"/>
    </location>
</feature>
<dbReference type="Pfam" id="PF15780">
    <property type="entry name" value="ASH"/>
    <property type="match status" value="1"/>
</dbReference>
<dbReference type="SMART" id="SM00015">
    <property type="entry name" value="IQ"/>
    <property type="match status" value="56"/>
</dbReference>
<evidence type="ECO:0000256" key="2">
    <source>
        <dbReference type="ARBA" id="ARBA00004496"/>
    </source>
</evidence>
<feature type="domain" description="Calponin-homology (CH)" evidence="13">
    <location>
        <begin position="967"/>
        <end position="1103"/>
    </location>
</feature>
<evidence type="ECO:0000256" key="3">
    <source>
        <dbReference type="ARBA" id="ARBA00022490"/>
    </source>
</evidence>
<comment type="subcellular location">
    <subcellularLocation>
        <location evidence="2">Cytoplasm</location>
    </subcellularLocation>
    <subcellularLocation>
        <location evidence="1">Nucleus</location>
    </subcellularLocation>
</comment>
<evidence type="ECO:0000256" key="11">
    <source>
        <dbReference type="ARBA" id="ARBA00023306"/>
    </source>
</evidence>
<dbReference type="SUPFAM" id="SSF48371">
    <property type="entry name" value="ARM repeat"/>
    <property type="match status" value="1"/>
</dbReference>
<dbReference type="CDD" id="cd23767">
    <property type="entry name" value="IQCD"/>
    <property type="match status" value="1"/>
</dbReference>
<evidence type="ECO:0000313" key="14">
    <source>
        <dbReference type="Ensembl" id="ENSORLP00020023667.1"/>
    </source>
</evidence>
<keyword evidence="3" id="KW-0963">Cytoplasm</keyword>
<feature type="compositionally biased region" description="Low complexity" evidence="12">
    <location>
        <begin position="637"/>
        <end position="648"/>
    </location>
</feature>
<dbReference type="InterPro" id="IPR000048">
    <property type="entry name" value="IQ_motif_EF-hand-BS"/>
</dbReference>
<dbReference type="GO" id="GO:0005634">
    <property type="term" value="C:nucleus"/>
    <property type="evidence" value="ECO:0007669"/>
    <property type="project" value="UniProtKB-SubCell"/>
</dbReference>
<dbReference type="PANTHER" id="PTHR22706">
    <property type="entry name" value="ASSEMBLY FACTOR FOR SPINDLE MICROTUBULES"/>
    <property type="match status" value="1"/>
</dbReference>
<keyword evidence="4" id="KW-0597">Phosphoprotein</keyword>
<dbReference type="InterPro" id="IPR016024">
    <property type="entry name" value="ARM-type_fold"/>
</dbReference>
<name>A0A3P9LSQ0_ORYLA</name>
<dbReference type="Proteomes" id="UP000265180">
    <property type="component" value="Chromosome 4"/>
</dbReference>
<keyword evidence="5" id="KW-0132">Cell division</keyword>
<dbReference type="InterPro" id="IPR013783">
    <property type="entry name" value="Ig-like_fold"/>
</dbReference>
<dbReference type="SUPFAM" id="SSF47576">
    <property type="entry name" value="Calponin-homology domain, CH-domain"/>
    <property type="match status" value="1"/>
</dbReference>
<dbReference type="CDD" id="cd21223">
    <property type="entry name" value="CH_ASPM_rpt1"/>
    <property type="match status" value="1"/>
</dbReference>
<reference evidence="14 15" key="2">
    <citation type="submission" date="2017-04" db="EMBL/GenBank/DDBJ databases">
        <title>CpG methylation of centromeres and impact of large insertions on vertebrate speciation.</title>
        <authorList>
            <person name="Ichikawa K."/>
            <person name="Yoshimura J."/>
            <person name="Morishita S."/>
        </authorList>
    </citation>
    <scope>NUCLEOTIDE SEQUENCE</scope>
    <source>
        <strain evidence="14 15">HNI</strain>
    </source>
</reference>
<dbReference type="Gene3D" id="1.10.418.10">
    <property type="entry name" value="Calponin-like domain"/>
    <property type="match status" value="2"/>
</dbReference>
<keyword evidence="11" id="KW-0131">Cell cycle</keyword>
<feature type="compositionally biased region" description="Low complexity" evidence="12">
    <location>
        <begin position="445"/>
        <end position="456"/>
    </location>
</feature>
<keyword evidence="10" id="KW-0539">Nucleus</keyword>
<feature type="compositionally biased region" description="Basic and acidic residues" evidence="12">
    <location>
        <begin position="611"/>
        <end position="620"/>
    </location>
</feature>
<reference evidence="14" key="3">
    <citation type="submission" date="2025-08" db="UniProtKB">
        <authorList>
            <consortium name="Ensembl"/>
        </authorList>
    </citation>
    <scope>IDENTIFICATION</scope>
    <source>
        <strain evidence="14">HNI</strain>
    </source>
</reference>
<dbReference type="InterPro" id="IPR031549">
    <property type="entry name" value="ASH"/>
</dbReference>
<evidence type="ECO:0000256" key="6">
    <source>
        <dbReference type="ARBA" id="ARBA00022737"/>
    </source>
</evidence>
<reference evidence="14" key="4">
    <citation type="submission" date="2025-09" db="UniProtKB">
        <authorList>
            <consortium name="Ensembl"/>
        </authorList>
    </citation>
    <scope>IDENTIFICATION</scope>
    <source>
        <strain evidence="14">HNI</strain>
    </source>
</reference>
<dbReference type="FunFam" id="1.20.5.190:FF:000009">
    <property type="entry name" value="Abnormal spindle-like microcephaly-associated protein homolog"/>
    <property type="match status" value="3"/>
</dbReference>
<dbReference type="Gene3D" id="2.60.40.10">
    <property type="entry name" value="Immunoglobulins"/>
    <property type="match status" value="1"/>
</dbReference>
<evidence type="ECO:0000256" key="1">
    <source>
        <dbReference type="ARBA" id="ARBA00004123"/>
    </source>
</evidence>
<keyword evidence="7" id="KW-0498">Mitosis</keyword>
<dbReference type="Pfam" id="PF00307">
    <property type="entry name" value="CH"/>
    <property type="match status" value="1"/>
</dbReference>
<dbReference type="FunFam" id="1.20.5.190:FF:000084">
    <property type="entry name" value="Abnormal spindle microtubule assembly"/>
    <property type="match status" value="1"/>
</dbReference>
<dbReference type="SMART" id="SM00033">
    <property type="entry name" value="CH"/>
    <property type="match status" value="2"/>
</dbReference>
<evidence type="ECO:0000256" key="7">
    <source>
        <dbReference type="ARBA" id="ARBA00022776"/>
    </source>
</evidence>
<dbReference type="SUPFAM" id="SSF52540">
    <property type="entry name" value="P-loop containing nucleoside triphosphate hydrolases"/>
    <property type="match status" value="14"/>
</dbReference>
<dbReference type="GO" id="GO:0051301">
    <property type="term" value="P:cell division"/>
    <property type="evidence" value="ECO:0007669"/>
    <property type="project" value="UniProtKB-KW"/>
</dbReference>
<keyword evidence="9" id="KW-0175">Coiled coil</keyword>
<dbReference type="InterPro" id="IPR027417">
    <property type="entry name" value="P-loop_NTPase"/>
</dbReference>
<feature type="compositionally biased region" description="Polar residues" evidence="12">
    <location>
        <begin position="621"/>
        <end position="634"/>
    </location>
</feature>
<keyword evidence="6" id="KW-0677">Repeat</keyword>
<dbReference type="InterPro" id="IPR001715">
    <property type="entry name" value="CH_dom"/>
</dbReference>